<comment type="caution">
    <text evidence="3">The sequence shown here is derived from an EMBL/GenBank/DDBJ whole genome shotgun (WGS) entry which is preliminary data.</text>
</comment>
<name>A0A2M9CIC2_9MICO</name>
<reference evidence="3 4" key="1">
    <citation type="submission" date="2017-11" db="EMBL/GenBank/DDBJ databases">
        <title>Genomic Encyclopedia of Archaeal and Bacterial Type Strains, Phase II (KMG-II): From Individual Species to Whole Genera.</title>
        <authorList>
            <person name="Goeker M."/>
        </authorList>
    </citation>
    <scope>NUCLEOTIDE SEQUENCE [LARGE SCALE GENOMIC DNA]</scope>
    <source>
        <strain evidence="3 4">DSM 27393</strain>
    </source>
</reference>
<dbReference type="InterPro" id="IPR002881">
    <property type="entry name" value="DUF58"/>
</dbReference>
<dbReference type="Proteomes" id="UP000228758">
    <property type="component" value="Unassembled WGS sequence"/>
</dbReference>
<proteinExistence type="predicted"/>
<evidence type="ECO:0000313" key="3">
    <source>
        <dbReference type="EMBL" id="PJJ71676.1"/>
    </source>
</evidence>
<keyword evidence="4" id="KW-1185">Reference proteome</keyword>
<dbReference type="EMBL" id="PGFF01000001">
    <property type="protein sequence ID" value="PJJ71676.1"/>
    <property type="molecule type" value="Genomic_DNA"/>
</dbReference>
<dbReference type="Pfam" id="PF01882">
    <property type="entry name" value="DUF58"/>
    <property type="match status" value="1"/>
</dbReference>
<feature type="transmembrane region" description="Helical" evidence="1">
    <location>
        <begin position="74"/>
        <end position="98"/>
    </location>
</feature>
<evidence type="ECO:0000313" key="4">
    <source>
        <dbReference type="Proteomes" id="UP000228758"/>
    </source>
</evidence>
<gene>
    <name evidence="3" type="ORF">CLV46_1229</name>
</gene>
<feature type="domain" description="DUF58" evidence="2">
    <location>
        <begin position="236"/>
        <end position="325"/>
    </location>
</feature>
<feature type="transmembrane region" description="Helical" evidence="1">
    <location>
        <begin position="44"/>
        <end position="68"/>
    </location>
</feature>
<dbReference type="RefSeq" id="WP_245866578.1">
    <property type="nucleotide sequence ID" value="NZ_PGFF01000001.1"/>
</dbReference>
<organism evidence="3 4">
    <name type="scientific">Diaminobutyricimonas aerilata</name>
    <dbReference type="NCBI Taxonomy" id="1162967"/>
    <lineage>
        <taxon>Bacteria</taxon>
        <taxon>Bacillati</taxon>
        <taxon>Actinomycetota</taxon>
        <taxon>Actinomycetes</taxon>
        <taxon>Micrococcales</taxon>
        <taxon>Microbacteriaceae</taxon>
        <taxon>Diaminobutyricimonas</taxon>
    </lineage>
</organism>
<keyword evidence="1" id="KW-1133">Transmembrane helix</keyword>
<evidence type="ECO:0000259" key="2">
    <source>
        <dbReference type="Pfam" id="PF01882"/>
    </source>
</evidence>
<accession>A0A2M9CIC2</accession>
<dbReference type="AlphaFoldDB" id="A0A2M9CIC2"/>
<keyword evidence="1" id="KW-0472">Membrane</keyword>
<keyword evidence="1" id="KW-0812">Transmembrane</keyword>
<dbReference type="PANTHER" id="PTHR34351:SF1">
    <property type="entry name" value="SLR1927 PROTEIN"/>
    <property type="match status" value="1"/>
</dbReference>
<sequence>MTQAAPVQLPTSAPVARGWRARVRAAWSVTRFAATRAWRWAKPYLQVISAVGWLVLLGAVLFLAAGVTLGWPEFVFVGITFLAGLVVAVPFVFGRAAFAVGVELEPRRVVAGERALGRMAVTNTGARKSTPSRMELPVGKGLAEFIIPGLDPQAEHEELFAVPTNRRAVIVAGPAVSVRGDQLGLLRRAVKWSDPTELFVHPRTARLDPSAAGLVRDLEGEITKTITNSDISFHALRAYEPGDDRRYVHWRTSARTGQLMVRQFEETRRSQLTIVQTSDRRYYTSDEEFELAVSVMASIAVQVVREGTRVSVVTEGMSLRTHTPTAVLDDSCRLEQLTSPFANMRDFARISTLTLPPPSVAMVIAGSKSDTTDFRAVESLFGSDSQTFGFRIELGAPARVSRVSGFSVMTIGELADLPRVLRRVR</sequence>
<dbReference type="PANTHER" id="PTHR34351">
    <property type="entry name" value="SLR1927 PROTEIN-RELATED"/>
    <property type="match status" value="1"/>
</dbReference>
<protein>
    <submittedName>
        <fullName evidence="3">Uncharacterized protein DUF58</fullName>
    </submittedName>
</protein>
<evidence type="ECO:0000256" key="1">
    <source>
        <dbReference type="SAM" id="Phobius"/>
    </source>
</evidence>